<evidence type="ECO:0000256" key="1">
    <source>
        <dbReference type="SAM" id="Phobius"/>
    </source>
</evidence>
<proteinExistence type="predicted"/>
<dbReference type="PANTHER" id="PTHR40547">
    <property type="entry name" value="SLL0298 PROTEIN"/>
    <property type="match status" value="1"/>
</dbReference>
<reference evidence="3 4" key="1">
    <citation type="submission" date="2022-06" db="EMBL/GenBank/DDBJ databases">
        <title>Thiomicrohabdus sp. nov, an obligately chemolithoautotrophic, sulfur-oxidizing bacterium isolated from beach of Guanyin Mountain. Amoy.</title>
        <authorList>
            <person name="Zhu H."/>
        </authorList>
    </citation>
    <scope>NUCLEOTIDE SEQUENCE [LARGE SCALE GENOMIC DNA]</scope>
    <source>
        <strain evidence="3 4">XGS-01</strain>
    </source>
</reference>
<evidence type="ECO:0000313" key="3">
    <source>
        <dbReference type="EMBL" id="WEJ61786.1"/>
    </source>
</evidence>
<feature type="transmembrane region" description="Helical" evidence="1">
    <location>
        <begin position="151"/>
        <end position="177"/>
    </location>
</feature>
<accession>A0ABY8CB46</accession>
<sequence>MLNYSDILISMIRYLKLKMHQIGRATKRSTFLNKYFPKFKDRIYWAGDRKSFARAGFIGSFFMMLPVPFQMVFGSIFAYYFRANIPLATALAWITNPLTMWPIWYGGYVFGTWILGTPDLFEASAHITIGSQLWFDEVFPLIWKPFYIGNMILGTVFGALLYTSIAHFNWAVIVTILRKPFAKS</sequence>
<protein>
    <submittedName>
        <fullName evidence="3">DUF2062 domain-containing protein</fullName>
    </submittedName>
</protein>
<keyword evidence="1" id="KW-1133">Transmembrane helix</keyword>
<keyword evidence="1" id="KW-0472">Membrane</keyword>
<evidence type="ECO:0000259" key="2">
    <source>
        <dbReference type="Pfam" id="PF09835"/>
    </source>
</evidence>
<feature type="transmembrane region" description="Helical" evidence="1">
    <location>
        <begin position="57"/>
        <end position="81"/>
    </location>
</feature>
<dbReference type="RefSeq" id="WP_275594045.1">
    <property type="nucleotide sequence ID" value="NZ_CP102381.1"/>
</dbReference>
<keyword evidence="4" id="KW-1185">Reference proteome</keyword>
<name>A0ABY8CB46_9GAMM</name>
<feature type="domain" description="DUF2062" evidence="2">
    <location>
        <begin position="39"/>
        <end position="167"/>
    </location>
</feature>
<gene>
    <name evidence="3" type="ORF">NR989_07135</name>
</gene>
<dbReference type="InterPro" id="IPR018639">
    <property type="entry name" value="DUF2062"/>
</dbReference>
<dbReference type="EMBL" id="CP102381">
    <property type="protein sequence ID" value="WEJ61786.1"/>
    <property type="molecule type" value="Genomic_DNA"/>
</dbReference>
<dbReference type="Proteomes" id="UP001222275">
    <property type="component" value="Chromosome"/>
</dbReference>
<organism evidence="3 4">
    <name type="scientific">Thiomicrorhabdus lithotrophica</name>
    <dbReference type="NCBI Taxonomy" id="2949997"/>
    <lineage>
        <taxon>Bacteria</taxon>
        <taxon>Pseudomonadati</taxon>
        <taxon>Pseudomonadota</taxon>
        <taxon>Gammaproteobacteria</taxon>
        <taxon>Thiotrichales</taxon>
        <taxon>Piscirickettsiaceae</taxon>
        <taxon>Thiomicrorhabdus</taxon>
    </lineage>
</organism>
<evidence type="ECO:0000313" key="4">
    <source>
        <dbReference type="Proteomes" id="UP001222275"/>
    </source>
</evidence>
<keyword evidence="1" id="KW-0812">Transmembrane</keyword>
<dbReference type="PANTHER" id="PTHR40547:SF1">
    <property type="entry name" value="SLL0298 PROTEIN"/>
    <property type="match status" value="1"/>
</dbReference>
<dbReference type="Pfam" id="PF09835">
    <property type="entry name" value="DUF2062"/>
    <property type="match status" value="1"/>
</dbReference>